<dbReference type="GO" id="GO:0030163">
    <property type="term" value="P:protein catabolic process"/>
    <property type="evidence" value="ECO:0007669"/>
    <property type="project" value="InterPro"/>
</dbReference>
<dbReference type="SUPFAM" id="SSF54211">
    <property type="entry name" value="Ribosomal protein S5 domain 2-like"/>
    <property type="match status" value="1"/>
</dbReference>
<dbReference type="GO" id="GO:0006508">
    <property type="term" value="P:proteolysis"/>
    <property type="evidence" value="ECO:0007669"/>
    <property type="project" value="UniProtKB-KW"/>
</dbReference>
<keyword evidence="1 2" id="KW-0645">Protease</keyword>
<evidence type="ECO:0000256" key="2">
    <source>
        <dbReference type="PROSITE-ProRule" id="PRU01122"/>
    </source>
</evidence>
<dbReference type="OrthoDB" id="9758568at2"/>
<protein>
    <recommendedName>
        <fullName evidence="2">endopeptidase La</fullName>
        <ecNumber evidence="2">3.4.21.53</ecNumber>
    </recommendedName>
</protein>
<feature type="active site" evidence="2">
    <location>
        <position position="703"/>
    </location>
</feature>
<dbReference type="InterPro" id="IPR027065">
    <property type="entry name" value="Lon_Prtase"/>
</dbReference>
<organism evidence="4 5">
    <name type="scientific">Tepidiphilus thermophilus</name>
    <dbReference type="NCBI Taxonomy" id="876478"/>
    <lineage>
        <taxon>Bacteria</taxon>
        <taxon>Pseudomonadati</taxon>
        <taxon>Pseudomonadota</taxon>
        <taxon>Hydrogenophilia</taxon>
        <taxon>Hydrogenophilales</taxon>
        <taxon>Hydrogenophilaceae</taxon>
        <taxon>Tepidiphilus</taxon>
    </lineage>
</organism>
<dbReference type="Pfam" id="PF13654">
    <property type="entry name" value="AAA_32"/>
    <property type="match status" value="1"/>
</dbReference>
<dbReference type="InterPro" id="IPR027417">
    <property type="entry name" value="P-loop_NTPase"/>
</dbReference>
<dbReference type="Gene3D" id="3.30.230.10">
    <property type="match status" value="1"/>
</dbReference>
<dbReference type="InterPro" id="IPR041699">
    <property type="entry name" value="AAA_32"/>
</dbReference>
<dbReference type="PANTHER" id="PTHR10046">
    <property type="entry name" value="ATP DEPENDENT LON PROTEASE FAMILY MEMBER"/>
    <property type="match status" value="1"/>
</dbReference>
<proteinExistence type="inferred from homology"/>
<sequence>MDEFDGEMPRARHRLPAESLRRVTDPAAIAAVLAEPGETVPVGLGQERAEEALRFALAMNHVGGYHVFLFGLPGTGRHAIALHHIGETARRLPAPEDLAYRYDFSDPQRPRLLKLPAGTARVLSDDLQNFTRQLEPAVNAAFEAKAHQERIEALESAHKERESRAIEAIVQACAEDRLKLLQTGDGWAFVPVDEAGEPLEPERYEALPAKEKARIEQAVERWRQRLVEVLDEFPAWREALYAAIRRAEREALEPVVRHLLTPLREKYAGLSAVIGLLDEIEQDILDGEREWLEDEEEGGRNPAFSPLIRYQIHVLVAHEAGEGAPVVFEDNPSYANLVGWVETLQQLGERITHFQLIRAGALARARGGFLLLDAERLLAQPAAWDALKRALQRREVRIEPPPEAAGWGSVRMLEPEPIDCPLKVILIGSADTFHTLFDLDDDFQDLFKIPAEAADDVPRTPEAEAGLARLLLHLARENALRPPSAAALAAVLDQAAREAEHAHRLTLRTRTLVDLLREADALAHAEGAHEIGAAHVCAAVRARERRLARHAEETIEAMLEGELLITTEGARAGQINGLVVVDVAHQSYGYPVRITATVRLGGEGEVVDIERETELGGAIHSKGVMILASFLAGRFGRHQPLSLSASLVMEQSYAFVEGDSASLAELCALLSAISGLPLAQGIAVTGSVNQFGEVQVIGGVNEKIEGFFALCARRRLTGEQGVIIPRGNVRHLMLREEVVEAVRAGRFSIWTVETVDEAMALLTGLPAGAPDGRIPTGRARTVNEAVAAQLRRMAEIHAAAGEGTPLRRRWRRQGKEERD</sequence>
<dbReference type="GO" id="GO:0004252">
    <property type="term" value="F:serine-type endopeptidase activity"/>
    <property type="evidence" value="ECO:0007669"/>
    <property type="project" value="UniProtKB-UniRule"/>
</dbReference>
<evidence type="ECO:0000313" key="5">
    <source>
        <dbReference type="Proteomes" id="UP000182108"/>
    </source>
</evidence>
<dbReference type="Proteomes" id="UP000182108">
    <property type="component" value="Unassembled WGS sequence"/>
</dbReference>
<dbReference type="Pfam" id="PF20437">
    <property type="entry name" value="LonC_helical"/>
    <property type="match status" value="1"/>
</dbReference>
<keyword evidence="2" id="KW-0720">Serine protease</keyword>
<dbReference type="InterPro" id="IPR014721">
    <property type="entry name" value="Ribsml_uS5_D2-typ_fold_subgr"/>
</dbReference>
<dbReference type="InterPro" id="IPR046843">
    <property type="entry name" value="LonB_AAA-LID"/>
</dbReference>
<dbReference type="Pfam" id="PF05362">
    <property type="entry name" value="Lon_C"/>
    <property type="match status" value="1"/>
</dbReference>
<evidence type="ECO:0000259" key="3">
    <source>
        <dbReference type="PROSITE" id="PS51786"/>
    </source>
</evidence>
<comment type="similarity">
    <text evidence="2">Belongs to the peptidase S16 family.</text>
</comment>
<comment type="catalytic activity">
    <reaction evidence="2">
        <text>Hydrolysis of proteins in presence of ATP.</text>
        <dbReference type="EC" id="3.4.21.53"/>
    </reaction>
</comment>
<reference evidence="5" key="1">
    <citation type="submission" date="2015-08" db="EMBL/GenBank/DDBJ databases">
        <authorList>
            <person name="Babu N.S."/>
            <person name="Beckwith C.J."/>
            <person name="Beseler K.G."/>
            <person name="Brison A."/>
            <person name="Carone J.V."/>
            <person name="Caskin T.P."/>
            <person name="Diamond M."/>
            <person name="Durham M.E."/>
            <person name="Foxe J.M."/>
            <person name="Go M."/>
            <person name="Henderson B.A."/>
            <person name="Jones I.B."/>
            <person name="McGettigan J.A."/>
            <person name="Micheletti S.J."/>
            <person name="Nasrallah M.E."/>
            <person name="Ortiz D."/>
            <person name="Piller C.R."/>
            <person name="Privatt S.R."/>
            <person name="Schneider S.L."/>
            <person name="Sharp S."/>
            <person name="Smith T.C."/>
            <person name="Stanton J.D."/>
            <person name="Ullery H.E."/>
            <person name="Wilson R.J."/>
            <person name="Serrano M.G."/>
            <person name="Buck G."/>
            <person name="Lee V."/>
            <person name="Wang Y."/>
            <person name="Carvalho R."/>
            <person name="Voegtly L."/>
            <person name="Shi R."/>
            <person name="Duckworth R."/>
            <person name="Johnson A."/>
            <person name="Loviza R."/>
            <person name="Walstead R."/>
            <person name="Shah Z."/>
            <person name="Kiflezghi M."/>
            <person name="Wade K."/>
            <person name="Ball S.L."/>
            <person name="Bradley K.W."/>
            <person name="Asai D.J."/>
            <person name="Bowman C.A."/>
            <person name="Russell D.A."/>
            <person name="Pope W.H."/>
            <person name="Jacobs-Sera D."/>
            <person name="Hendrix R.W."/>
            <person name="Hatfull G.F."/>
        </authorList>
    </citation>
    <scope>NUCLEOTIDE SEQUENCE [LARGE SCALE GENOMIC DNA]</scope>
    <source>
        <strain evidence="5">JCM 19170</strain>
    </source>
</reference>
<dbReference type="SUPFAM" id="SSF52540">
    <property type="entry name" value="P-loop containing nucleoside triphosphate hydrolases"/>
    <property type="match status" value="1"/>
</dbReference>
<dbReference type="InterPro" id="IPR008269">
    <property type="entry name" value="Lon_proteolytic"/>
</dbReference>
<dbReference type="PRINTS" id="PR00830">
    <property type="entry name" value="ENDOLAPTASE"/>
</dbReference>
<accession>A0A0K6IWU7</accession>
<dbReference type="EC" id="3.4.21.53" evidence="2"/>
<gene>
    <name evidence="4" type="ORF">Ga0061068_10897</name>
</gene>
<dbReference type="PROSITE" id="PS51786">
    <property type="entry name" value="LON_PROTEOLYTIC"/>
    <property type="match status" value="1"/>
</dbReference>
<dbReference type="RefSeq" id="WP_055423845.1">
    <property type="nucleotide sequence ID" value="NZ_CYHH01000008.1"/>
</dbReference>
<dbReference type="AlphaFoldDB" id="A0A0K6IWU7"/>
<feature type="domain" description="Lon proteolytic" evidence="3">
    <location>
        <begin position="569"/>
        <end position="765"/>
    </location>
</feature>
<dbReference type="GO" id="GO:0004176">
    <property type="term" value="F:ATP-dependent peptidase activity"/>
    <property type="evidence" value="ECO:0007669"/>
    <property type="project" value="UniProtKB-UniRule"/>
</dbReference>
<keyword evidence="2" id="KW-0378">Hydrolase</keyword>
<evidence type="ECO:0000256" key="1">
    <source>
        <dbReference type="ARBA" id="ARBA00022670"/>
    </source>
</evidence>
<dbReference type="GO" id="GO:0005524">
    <property type="term" value="F:ATP binding"/>
    <property type="evidence" value="ECO:0007669"/>
    <property type="project" value="InterPro"/>
</dbReference>
<keyword evidence="5" id="KW-1185">Reference proteome</keyword>
<dbReference type="Gene3D" id="1.10.8.60">
    <property type="match status" value="1"/>
</dbReference>
<dbReference type="InterPro" id="IPR046844">
    <property type="entry name" value="Lon-like_helical"/>
</dbReference>
<dbReference type="Gene3D" id="3.40.50.300">
    <property type="entry name" value="P-loop containing nucleotide triphosphate hydrolases"/>
    <property type="match status" value="1"/>
</dbReference>
<evidence type="ECO:0000313" key="4">
    <source>
        <dbReference type="EMBL" id="CUB07568.1"/>
    </source>
</evidence>
<feature type="active site" evidence="2">
    <location>
        <position position="660"/>
    </location>
</feature>
<dbReference type="InterPro" id="IPR020568">
    <property type="entry name" value="Ribosomal_Su5_D2-typ_SF"/>
</dbReference>
<dbReference type="Pfam" id="PF20436">
    <property type="entry name" value="LonB_AAA-LID"/>
    <property type="match status" value="1"/>
</dbReference>
<name>A0A0K6IWU7_9PROT</name>
<dbReference type="EMBL" id="CYHH01000008">
    <property type="protein sequence ID" value="CUB07568.1"/>
    <property type="molecule type" value="Genomic_DNA"/>
</dbReference>